<dbReference type="GO" id="GO:0005737">
    <property type="term" value="C:cytoplasm"/>
    <property type="evidence" value="ECO:0007669"/>
    <property type="project" value="TreeGrafter"/>
</dbReference>
<dbReference type="RefSeq" id="WP_141390037.1">
    <property type="nucleotide sequence ID" value="NZ_BJNZ01000016.1"/>
</dbReference>
<dbReference type="PANTHER" id="PTHR43625:SF40">
    <property type="entry name" value="ALDO-KETO REDUCTASE YAKC [NADP(+)]"/>
    <property type="match status" value="1"/>
</dbReference>
<evidence type="ECO:0000259" key="2">
    <source>
        <dbReference type="Pfam" id="PF00248"/>
    </source>
</evidence>
<organism evidence="3 4">
    <name type="scientific">Cellulosimicrobium cellulans</name>
    <name type="common">Arthrobacter luteus</name>
    <dbReference type="NCBI Taxonomy" id="1710"/>
    <lineage>
        <taxon>Bacteria</taxon>
        <taxon>Bacillati</taxon>
        <taxon>Actinomycetota</taxon>
        <taxon>Actinomycetes</taxon>
        <taxon>Micrococcales</taxon>
        <taxon>Promicromonosporaceae</taxon>
        <taxon>Cellulosimicrobium</taxon>
    </lineage>
</organism>
<dbReference type="EMBL" id="BJNZ01000016">
    <property type="protein sequence ID" value="GED10593.1"/>
    <property type="molecule type" value="Genomic_DNA"/>
</dbReference>
<protein>
    <submittedName>
        <fullName evidence="3">Oxidoreductase</fullName>
    </submittedName>
</protein>
<dbReference type="GO" id="GO:0016491">
    <property type="term" value="F:oxidoreductase activity"/>
    <property type="evidence" value="ECO:0007669"/>
    <property type="project" value="UniProtKB-KW"/>
</dbReference>
<dbReference type="Pfam" id="PF00248">
    <property type="entry name" value="Aldo_ket_red"/>
    <property type="match status" value="1"/>
</dbReference>
<reference evidence="3 4" key="1">
    <citation type="submission" date="2019-06" db="EMBL/GenBank/DDBJ databases">
        <title>Whole genome shotgun sequence of Cellulosimicrobium cellulans NBRC 15516.</title>
        <authorList>
            <person name="Hosoyama A."/>
            <person name="Uohara A."/>
            <person name="Ohji S."/>
            <person name="Ichikawa N."/>
        </authorList>
    </citation>
    <scope>NUCLEOTIDE SEQUENCE [LARGE SCALE GENOMIC DNA]</scope>
    <source>
        <strain evidence="3 4">NBRC 15516</strain>
    </source>
</reference>
<evidence type="ECO:0000313" key="4">
    <source>
        <dbReference type="Proteomes" id="UP000316659"/>
    </source>
</evidence>
<comment type="caution">
    <text evidence="3">The sequence shown here is derived from an EMBL/GenBank/DDBJ whole genome shotgun (WGS) entry which is preliminary data.</text>
</comment>
<evidence type="ECO:0000313" key="3">
    <source>
        <dbReference type="EMBL" id="GED10593.1"/>
    </source>
</evidence>
<dbReference type="PANTHER" id="PTHR43625">
    <property type="entry name" value="AFLATOXIN B1 ALDEHYDE REDUCTASE"/>
    <property type="match status" value="1"/>
</dbReference>
<dbReference type="InterPro" id="IPR050791">
    <property type="entry name" value="Aldo-Keto_reductase"/>
</dbReference>
<keyword evidence="1" id="KW-0560">Oxidoreductase</keyword>
<evidence type="ECO:0000256" key="1">
    <source>
        <dbReference type="ARBA" id="ARBA00023002"/>
    </source>
</evidence>
<sequence>MTTPETRATGTLPASRPPVVDLGDGLRVSAIGLGAMGMSAFYGPTDEAEAVATLRHAVDAGVTFVDTAEAYGPFENEKLVGRALGDRRDEVVLATKASAETDDDGTVHGRNGTPEYVRRAADRSLRHLGTDVIDLYYLHRADPAVPIEESVGAMSELVAAGKVRHLGLSEVSVSTIRRAHAVHPLAAVQSELSLFSPDVLRNGEKAVMDELGIGFVAFSPLGRGVLTSSVRSLDDLAPDDARRGLPRFQPEAFAANLRLVDRVREIAAERGATEAQVALAWVVAQGAVPIPGTRRPERLDENAAAARLELTADDLRRLADAVPQAQVAGHRDYAPTPDGQDR</sequence>
<name>A0A4Y4E0V1_CELCE</name>
<dbReference type="InterPro" id="IPR023210">
    <property type="entry name" value="NADP_OxRdtase_dom"/>
</dbReference>
<dbReference type="CDD" id="cd19076">
    <property type="entry name" value="AKR_AKR13A_13D"/>
    <property type="match status" value="1"/>
</dbReference>
<dbReference type="Gene3D" id="3.20.20.100">
    <property type="entry name" value="NADP-dependent oxidoreductase domain"/>
    <property type="match status" value="1"/>
</dbReference>
<dbReference type="InterPro" id="IPR036812">
    <property type="entry name" value="NAD(P)_OxRdtase_dom_sf"/>
</dbReference>
<feature type="domain" description="NADP-dependent oxidoreductase" evidence="2">
    <location>
        <begin position="31"/>
        <end position="320"/>
    </location>
</feature>
<dbReference type="AlphaFoldDB" id="A0A4Y4E0V1"/>
<dbReference type="InterPro" id="IPR020471">
    <property type="entry name" value="AKR"/>
</dbReference>
<proteinExistence type="predicted"/>
<dbReference type="PRINTS" id="PR00069">
    <property type="entry name" value="ALDKETRDTASE"/>
</dbReference>
<gene>
    <name evidence="3" type="ORF">CCE02nite_25920</name>
</gene>
<dbReference type="SUPFAM" id="SSF51430">
    <property type="entry name" value="NAD(P)-linked oxidoreductase"/>
    <property type="match status" value="1"/>
</dbReference>
<accession>A0A4Y4E0V1</accession>
<dbReference type="Proteomes" id="UP000316659">
    <property type="component" value="Unassembled WGS sequence"/>
</dbReference>